<evidence type="ECO:0000256" key="1">
    <source>
        <dbReference type="ARBA" id="ARBA00004370"/>
    </source>
</evidence>
<dbReference type="Gene3D" id="3.30.450.20">
    <property type="entry name" value="PAS domain"/>
    <property type="match status" value="1"/>
</dbReference>
<evidence type="ECO:0000256" key="4">
    <source>
        <dbReference type="ARBA" id="ARBA00023136"/>
    </source>
</evidence>
<sequence length="455" mass="48731">MDLSLEIPAQPGLIGKLGHFTAKLQQRITLSLHAAVGIASHAPQLARIARTTEIHGEQLAQSSELIASAVEEISASLEAELVPGATAVADLSSDVTTQLKDCTSESQLVLRQVQTIQNTEEQLASEIIQLGKQIEEVNQVIVMIATISQQTNLLALNAAIEAARAGELGRGFAVVADEVRRLAGNTTEATNQVSQIIDGFRSSMQRLHQAGECMHQAVVDGQKGIQSVDQGLIEATSAMERLDQRVAGMASGTEQIGAAVRSVSKDVQNVADVAGELQLGATAVREHSDAVRNESDRLLEGLGDFQLGIHQQIRKSVTALAAEPSMIASIRDAERAMQQCIARDNRLELLYLVGADGIQVSENILAADLPVAKNSVRGKNWSTRPWFRAAKEQLAPHISPVYRSSATDAFCFTLSTPVFDMEGRLRYVLGADVRLSALLTDVTAKGRGTRPSLAV</sequence>
<keyword evidence="4" id="KW-0472">Membrane</keyword>
<dbReference type="InterPro" id="IPR029151">
    <property type="entry name" value="Sensor-like_sf"/>
</dbReference>
<dbReference type="Pfam" id="PF00015">
    <property type="entry name" value="MCPsignal"/>
    <property type="match status" value="1"/>
</dbReference>
<dbReference type="SUPFAM" id="SSF58104">
    <property type="entry name" value="Methyl-accepting chemotaxis protein (MCP) signaling domain"/>
    <property type="match status" value="1"/>
</dbReference>
<evidence type="ECO:0000313" key="8">
    <source>
        <dbReference type="EMBL" id="GGD08974.1"/>
    </source>
</evidence>
<keyword evidence="3" id="KW-1133">Transmembrane helix</keyword>
<dbReference type="Gene3D" id="1.10.287.950">
    <property type="entry name" value="Methyl-accepting chemotaxis protein"/>
    <property type="match status" value="1"/>
</dbReference>
<gene>
    <name evidence="8" type="ORF">GCM10007418_30060</name>
</gene>
<proteinExistence type="predicted"/>
<organism evidence="8 9">
    <name type="scientific">Halopseudomonas salina</name>
    <dbReference type="NCBI Taxonomy" id="1323744"/>
    <lineage>
        <taxon>Bacteria</taxon>
        <taxon>Pseudomonadati</taxon>
        <taxon>Pseudomonadota</taxon>
        <taxon>Gammaproteobacteria</taxon>
        <taxon>Pseudomonadales</taxon>
        <taxon>Pseudomonadaceae</taxon>
        <taxon>Halopseudomonas</taxon>
    </lineage>
</organism>
<dbReference type="Proteomes" id="UP000638188">
    <property type="component" value="Unassembled WGS sequence"/>
</dbReference>
<evidence type="ECO:0000259" key="7">
    <source>
        <dbReference type="PROSITE" id="PS50111"/>
    </source>
</evidence>
<dbReference type="PANTHER" id="PTHR32089:SF112">
    <property type="entry name" value="LYSOZYME-LIKE PROTEIN-RELATED"/>
    <property type="match status" value="1"/>
</dbReference>
<reference evidence="9" key="1">
    <citation type="journal article" date="2019" name="Int. J. Syst. Evol. Microbiol.">
        <title>The Global Catalogue of Microorganisms (GCM) 10K type strain sequencing project: providing services to taxonomists for standard genome sequencing and annotation.</title>
        <authorList>
            <consortium name="The Broad Institute Genomics Platform"/>
            <consortium name="The Broad Institute Genome Sequencing Center for Infectious Disease"/>
            <person name="Wu L."/>
            <person name="Ma J."/>
        </authorList>
    </citation>
    <scope>NUCLEOTIDE SEQUENCE [LARGE SCALE GENOMIC DNA]</scope>
    <source>
        <strain evidence="9">CGMCC 1.12482</strain>
    </source>
</reference>
<dbReference type="SMART" id="SM00283">
    <property type="entry name" value="MA"/>
    <property type="match status" value="1"/>
</dbReference>
<comment type="subcellular location">
    <subcellularLocation>
        <location evidence="1">Membrane</location>
    </subcellularLocation>
</comment>
<protein>
    <submittedName>
        <fullName evidence="8">Methyl-accepting chemotaxis protein</fullName>
    </submittedName>
</protein>
<accession>A0ABQ1Q0P3</accession>
<evidence type="ECO:0000256" key="6">
    <source>
        <dbReference type="PROSITE-ProRule" id="PRU00284"/>
    </source>
</evidence>
<dbReference type="EMBL" id="BMFF01000007">
    <property type="protein sequence ID" value="GGD08974.1"/>
    <property type="molecule type" value="Genomic_DNA"/>
</dbReference>
<name>A0ABQ1Q0P3_9GAMM</name>
<dbReference type="CDD" id="cd12914">
    <property type="entry name" value="PDC1_DGC_like"/>
    <property type="match status" value="1"/>
</dbReference>
<evidence type="ECO:0000256" key="2">
    <source>
        <dbReference type="ARBA" id="ARBA00022692"/>
    </source>
</evidence>
<dbReference type="PANTHER" id="PTHR32089">
    <property type="entry name" value="METHYL-ACCEPTING CHEMOTAXIS PROTEIN MCPB"/>
    <property type="match status" value="1"/>
</dbReference>
<keyword evidence="2" id="KW-0812">Transmembrane</keyword>
<keyword evidence="5 6" id="KW-0807">Transducer</keyword>
<feature type="domain" description="Methyl-accepting transducer" evidence="7">
    <location>
        <begin position="34"/>
        <end position="271"/>
    </location>
</feature>
<dbReference type="SUPFAM" id="SSF103190">
    <property type="entry name" value="Sensory domain-like"/>
    <property type="match status" value="1"/>
</dbReference>
<dbReference type="InterPro" id="IPR004089">
    <property type="entry name" value="MCPsignal_dom"/>
</dbReference>
<evidence type="ECO:0000256" key="5">
    <source>
        <dbReference type="ARBA" id="ARBA00023224"/>
    </source>
</evidence>
<keyword evidence="9" id="KW-1185">Reference proteome</keyword>
<dbReference type="PROSITE" id="PS50111">
    <property type="entry name" value="CHEMOTAXIS_TRANSDUC_2"/>
    <property type="match status" value="1"/>
</dbReference>
<evidence type="ECO:0000313" key="9">
    <source>
        <dbReference type="Proteomes" id="UP000638188"/>
    </source>
</evidence>
<comment type="caution">
    <text evidence="8">The sequence shown here is derived from an EMBL/GenBank/DDBJ whole genome shotgun (WGS) entry which is preliminary data.</text>
</comment>
<evidence type="ECO:0000256" key="3">
    <source>
        <dbReference type="ARBA" id="ARBA00022989"/>
    </source>
</evidence>